<comment type="caution">
    <text evidence="2">The sequence shown here is derived from an EMBL/GenBank/DDBJ whole genome shotgun (WGS) entry which is preliminary data.</text>
</comment>
<accession>A0AAV7L1Q7</accession>
<gene>
    <name evidence="2" type="ORF">NDU88_005736</name>
</gene>
<evidence type="ECO:0000313" key="2">
    <source>
        <dbReference type="EMBL" id="KAJ1085606.1"/>
    </source>
</evidence>
<name>A0AAV7L1Q7_PLEWA</name>
<proteinExistence type="predicted"/>
<dbReference type="EMBL" id="JANPWB010000016">
    <property type="protein sequence ID" value="KAJ1085606.1"/>
    <property type="molecule type" value="Genomic_DNA"/>
</dbReference>
<evidence type="ECO:0000313" key="3">
    <source>
        <dbReference type="Proteomes" id="UP001066276"/>
    </source>
</evidence>
<protein>
    <submittedName>
        <fullName evidence="2">Uncharacterized protein</fullName>
    </submittedName>
</protein>
<dbReference type="Proteomes" id="UP001066276">
    <property type="component" value="Chromosome 12"/>
</dbReference>
<feature type="region of interest" description="Disordered" evidence="1">
    <location>
        <begin position="1"/>
        <end position="52"/>
    </location>
</feature>
<sequence length="79" mass="9366">MDRRPWTEHGRHGRHDGHTAMMDRRPDRRHDGQTPWTDGHDGQSMDRRPWTEHGQTAMMDRRHGLTAFMRYSDGTNTNV</sequence>
<reference evidence="2" key="1">
    <citation type="journal article" date="2022" name="bioRxiv">
        <title>Sequencing and chromosome-scale assembly of the giantPleurodeles waltlgenome.</title>
        <authorList>
            <person name="Brown T."/>
            <person name="Elewa A."/>
            <person name="Iarovenko S."/>
            <person name="Subramanian E."/>
            <person name="Araus A.J."/>
            <person name="Petzold A."/>
            <person name="Susuki M."/>
            <person name="Suzuki K.-i.T."/>
            <person name="Hayashi T."/>
            <person name="Toyoda A."/>
            <person name="Oliveira C."/>
            <person name="Osipova E."/>
            <person name="Leigh N.D."/>
            <person name="Simon A."/>
            <person name="Yun M.H."/>
        </authorList>
    </citation>
    <scope>NUCLEOTIDE SEQUENCE</scope>
    <source>
        <strain evidence="2">20211129_DDA</strain>
        <tissue evidence="2">Liver</tissue>
    </source>
</reference>
<organism evidence="2 3">
    <name type="scientific">Pleurodeles waltl</name>
    <name type="common">Iberian ribbed newt</name>
    <dbReference type="NCBI Taxonomy" id="8319"/>
    <lineage>
        <taxon>Eukaryota</taxon>
        <taxon>Metazoa</taxon>
        <taxon>Chordata</taxon>
        <taxon>Craniata</taxon>
        <taxon>Vertebrata</taxon>
        <taxon>Euteleostomi</taxon>
        <taxon>Amphibia</taxon>
        <taxon>Batrachia</taxon>
        <taxon>Caudata</taxon>
        <taxon>Salamandroidea</taxon>
        <taxon>Salamandridae</taxon>
        <taxon>Pleurodelinae</taxon>
        <taxon>Pleurodeles</taxon>
    </lineage>
</organism>
<keyword evidence="3" id="KW-1185">Reference proteome</keyword>
<dbReference type="AlphaFoldDB" id="A0AAV7L1Q7"/>
<evidence type="ECO:0000256" key="1">
    <source>
        <dbReference type="SAM" id="MobiDB-lite"/>
    </source>
</evidence>
<feature type="compositionally biased region" description="Basic and acidic residues" evidence="1">
    <location>
        <begin position="1"/>
        <end position="51"/>
    </location>
</feature>